<protein>
    <recommendedName>
        <fullName evidence="3">DUF4283 domain-containing protein</fullName>
    </recommendedName>
</protein>
<organism evidence="1 2">
    <name type="scientific">Phaseolus vulgaris</name>
    <name type="common">Kidney bean</name>
    <name type="synonym">French bean</name>
    <dbReference type="NCBI Taxonomy" id="3885"/>
    <lineage>
        <taxon>Eukaryota</taxon>
        <taxon>Viridiplantae</taxon>
        <taxon>Streptophyta</taxon>
        <taxon>Embryophyta</taxon>
        <taxon>Tracheophyta</taxon>
        <taxon>Spermatophyta</taxon>
        <taxon>Magnoliopsida</taxon>
        <taxon>eudicotyledons</taxon>
        <taxon>Gunneridae</taxon>
        <taxon>Pentapetalae</taxon>
        <taxon>rosids</taxon>
        <taxon>fabids</taxon>
        <taxon>Fabales</taxon>
        <taxon>Fabaceae</taxon>
        <taxon>Papilionoideae</taxon>
        <taxon>50 kb inversion clade</taxon>
        <taxon>NPAAA clade</taxon>
        <taxon>indigoferoid/millettioid clade</taxon>
        <taxon>Phaseoleae</taxon>
        <taxon>Phaseolus</taxon>
    </lineage>
</organism>
<reference evidence="2" key="1">
    <citation type="journal article" date="2014" name="Nat. Genet.">
        <title>A reference genome for common bean and genome-wide analysis of dual domestications.</title>
        <authorList>
            <person name="Schmutz J."/>
            <person name="McClean P.E."/>
            <person name="Mamidi S."/>
            <person name="Wu G.A."/>
            <person name="Cannon S.B."/>
            <person name="Grimwood J."/>
            <person name="Jenkins J."/>
            <person name="Shu S."/>
            <person name="Song Q."/>
            <person name="Chavarro C."/>
            <person name="Torres-Torres M."/>
            <person name="Geffroy V."/>
            <person name="Moghaddam S.M."/>
            <person name="Gao D."/>
            <person name="Abernathy B."/>
            <person name="Barry K."/>
            <person name="Blair M."/>
            <person name="Brick M.A."/>
            <person name="Chovatia M."/>
            <person name="Gepts P."/>
            <person name="Goodstein D.M."/>
            <person name="Gonzales M."/>
            <person name="Hellsten U."/>
            <person name="Hyten D.L."/>
            <person name="Jia G."/>
            <person name="Kelly J.D."/>
            <person name="Kudrna D."/>
            <person name="Lee R."/>
            <person name="Richard M.M."/>
            <person name="Miklas P.N."/>
            <person name="Osorno J.M."/>
            <person name="Rodrigues J."/>
            <person name="Thareau V."/>
            <person name="Urrea C.A."/>
            <person name="Wang M."/>
            <person name="Yu Y."/>
            <person name="Zhang M."/>
            <person name="Wing R.A."/>
            <person name="Cregan P.B."/>
            <person name="Rokhsar D.S."/>
            <person name="Jackson S.A."/>
        </authorList>
    </citation>
    <scope>NUCLEOTIDE SEQUENCE [LARGE SCALE GENOMIC DNA]</scope>
    <source>
        <strain evidence="2">cv. G19833</strain>
    </source>
</reference>
<dbReference type="InterPro" id="IPR040256">
    <property type="entry name" value="At4g02000-like"/>
</dbReference>
<dbReference type="AlphaFoldDB" id="V7AGT6"/>
<dbReference type="PANTHER" id="PTHR31286">
    <property type="entry name" value="GLYCINE-RICH CELL WALL STRUCTURAL PROTEIN 1.8-LIKE"/>
    <property type="match status" value="1"/>
</dbReference>
<sequence length="70" mass="8055">PKAIFSIARRIGTPLALDDCTMQKTRGFFARVLIDLDLLRKLPNQILIEKSGYAFITDIEYERLPLFCSH</sequence>
<accession>V7AGT6</accession>
<evidence type="ECO:0008006" key="3">
    <source>
        <dbReference type="Google" id="ProtNLM"/>
    </source>
</evidence>
<dbReference type="Proteomes" id="UP000000226">
    <property type="component" value="Chromosome 11"/>
</dbReference>
<dbReference type="PANTHER" id="PTHR31286:SF176">
    <property type="entry name" value="DUF4283 DOMAIN PROTEIN"/>
    <property type="match status" value="1"/>
</dbReference>
<gene>
    <name evidence="1" type="ORF">PHAVU_011G127900g</name>
</gene>
<dbReference type="EMBL" id="CM002298">
    <property type="protein sequence ID" value="ESW04822.1"/>
    <property type="molecule type" value="Genomic_DNA"/>
</dbReference>
<keyword evidence="2" id="KW-1185">Reference proteome</keyword>
<evidence type="ECO:0000313" key="1">
    <source>
        <dbReference type="EMBL" id="ESW04822.1"/>
    </source>
</evidence>
<dbReference type="Gramene" id="ESW04822">
    <property type="protein sequence ID" value="ESW04822"/>
    <property type="gene ID" value="PHAVU_011G127900g"/>
</dbReference>
<dbReference type="OrthoDB" id="1924068at2759"/>
<feature type="non-terminal residue" evidence="1">
    <location>
        <position position="1"/>
    </location>
</feature>
<evidence type="ECO:0000313" key="2">
    <source>
        <dbReference type="Proteomes" id="UP000000226"/>
    </source>
</evidence>
<proteinExistence type="predicted"/>
<name>V7AGT6_PHAVU</name>
<dbReference type="OMA" id="HRIFHEI"/>